<organism evidence="1 2">
    <name type="scientific">Candidatus Dojkabacteria bacterium</name>
    <dbReference type="NCBI Taxonomy" id="2099670"/>
    <lineage>
        <taxon>Bacteria</taxon>
        <taxon>Candidatus Dojkabacteria</taxon>
    </lineage>
</organism>
<evidence type="ECO:0000313" key="2">
    <source>
        <dbReference type="Proteomes" id="UP000782843"/>
    </source>
</evidence>
<gene>
    <name evidence="1" type="ORF">KC660_04090</name>
</gene>
<name>A0A955RIN4_9BACT</name>
<accession>A0A955RIN4</accession>
<reference evidence="1" key="2">
    <citation type="journal article" date="2021" name="Microbiome">
        <title>Successional dynamics and alternative stable states in a saline activated sludge microbial community over 9 years.</title>
        <authorList>
            <person name="Wang Y."/>
            <person name="Ye J."/>
            <person name="Ju F."/>
            <person name="Liu L."/>
            <person name="Boyd J.A."/>
            <person name="Deng Y."/>
            <person name="Parks D.H."/>
            <person name="Jiang X."/>
            <person name="Yin X."/>
            <person name="Woodcroft B.J."/>
            <person name="Tyson G.W."/>
            <person name="Hugenholtz P."/>
            <person name="Polz M.F."/>
            <person name="Zhang T."/>
        </authorList>
    </citation>
    <scope>NUCLEOTIDE SEQUENCE</scope>
    <source>
        <strain evidence="1">HKST-UBA10</strain>
    </source>
</reference>
<sequence length="333" mass="38490">MSQELVKNYAILRRITGLNTVSSYKARPGKFKIGRKDFKADGVSDGDFRQNVVPGVVTGLAPYWNEIKDTYWPEDEDIKILHEIQSKLKVRYPKDHPESPGSIIKSEDIDPRNFWDYFFQSDKLKEREMVSGSYLLNLDDPLDRLLFFSYKNNPRVLVRDGREVSKYTVGAALFELVLPENEILEEKESIKKEMDAFLLLSKMSFEKKKTVARIMKLPLDSYDNPSPDNLDLEIGKAAKGIKRGKQDNKNIVEFIEIASLNNEDLAIMEDITKAKDLRIIVRNRGEFFMNSEKLLGVESENAIFSFFKSKSEKNQEMYSDMLFLIKEKEKLAV</sequence>
<comment type="caution">
    <text evidence="1">The sequence shown here is derived from an EMBL/GenBank/DDBJ whole genome shotgun (WGS) entry which is preliminary data.</text>
</comment>
<reference evidence="1" key="1">
    <citation type="submission" date="2020-04" db="EMBL/GenBank/DDBJ databases">
        <authorList>
            <person name="Zhang T."/>
        </authorList>
    </citation>
    <scope>NUCLEOTIDE SEQUENCE</scope>
    <source>
        <strain evidence="1">HKST-UBA10</strain>
    </source>
</reference>
<dbReference type="Proteomes" id="UP000782843">
    <property type="component" value="Unassembled WGS sequence"/>
</dbReference>
<protein>
    <submittedName>
        <fullName evidence="1">Uncharacterized protein</fullName>
    </submittedName>
</protein>
<dbReference type="AlphaFoldDB" id="A0A955RIN4"/>
<proteinExistence type="predicted"/>
<dbReference type="EMBL" id="JAGQLG010000166">
    <property type="protein sequence ID" value="MCA9382559.1"/>
    <property type="molecule type" value="Genomic_DNA"/>
</dbReference>
<evidence type="ECO:0000313" key="1">
    <source>
        <dbReference type="EMBL" id="MCA9382559.1"/>
    </source>
</evidence>